<dbReference type="Pfam" id="PF17853">
    <property type="entry name" value="GGDEF_2"/>
    <property type="match status" value="1"/>
</dbReference>
<accession>A0A2P7BUK3</accession>
<evidence type="ECO:0000256" key="1">
    <source>
        <dbReference type="ARBA" id="ARBA00006754"/>
    </source>
</evidence>
<comment type="similarity">
    <text evidence="1">Belongs to the CdaR family.</text>
</comment>
<dbReference type="PANTHER" id="PTHR33744">
    <property type="entry name" value="CARBOHYDRATE DIACID REGULATOR"/>
    <property type="match status" value="1"/>
</dbReference>
<dbReference type="InterPro" id="IPR041522">
    <property type="entry name" value="CdaR_GGDEF"/>
</dbReference>
<evidence type="ECO:0008006" key="7">
    <source>
        <dbReference type="Google" id="ProtNLM"/>
    </source>
</evidence>
<feature type="domain" description="CdaR GGDEF-like" evidence="4">
    <location>
        <begin position="191"/>
        <end position="318"/>
    </location>
</feature>
<reference evidence="6" key="1">
    <citation type="submission" date="2017-11" db="EMBL/GenBank/DDBJ databases">
        <authorList>
            <person name="Kuznetsova I."/>
            <person name="Sazanova A."/>
            <person name="Chirak E."/>
            <person name="Safronova V."/>
            <person name="Willems A."/>
        </authorList>
    </citation>
    <scope>NUCLEOTIDE SEQUENCE [LARGE SCALE GENOMIC DNA]</scope>
    <source>
        <strain evidence="6">STM 196</strain>
    </source>
</reference>
<dbReference type="Proteomes" id="UP000241444">
    <property type="component" value="Unassembled WGS sequence"/>
</dbReference>
<name>A0A2P7BUK3_9HYPH</name>
<feature type="domain" description="PucR C-terminal helix-turn-helix" evidence="2">
    <location>
        <begin position="368"/>
        <end position="422"/>
    </location>
</feature>
<dbReference type="PANTHER" id="PTHR33744:SF1">
    <property type="entry name" value="DNA-BINDING TRANSCRIPTIONAL ACTIVATOR ADER"/>
    <property type="match status" value="1"/>
</dbReference>
<dbReference type="OrthoDB" id="8110405at2"/>
<dbReference type="AlphaFoldDB" id="A0A2P7BUK3"/>
<evidence type="ECO:0000259" key="2">
    <source>
        <dbReference type="Pfam" id="PF13556"/>
    </source>
</evidence>
<dbReference type="InterPro" id="IPR051448">
    <property type="entry name" value="CdaR-like_regulators"/>
</dbReference>
<dbReference type="Gene3D" id="1.10.10.2840">
    <property type="entry name" value="PucR C-terminal helix-turn-helix domain"/>
    <property type="match status" value="1"/>
</dbReference>
<gene>
    <name evidence="5" type="ORF">CU102_03355</name>
</gene>
<evidence type="ECO:0000313" key="6">
    <source>
        <dbReference type="Proteomes" id="UP000241444"/>
    </source>
</evidence>
<dbReference type="InterPro" id="IPR025736">
    <property type="entry name" value="PucR_C-HTH_dom"/>
</dbReference>
<dbReference type="Pfam" id="PF13556">
    <property type="entry name" value="HTH_30"/>
    <property type="match status" value="1"/>
</dbReference>
<comment type="caution">
    <text evidence="5">The sequence shown here is derived from an EMBL/GenBank/DDBJ whole genome shotgun (WGS) entry which is preliminary data.</text>
</comment>
<protein>
    <recommendedName>
        <fullName evidence="7">PucR C-terminal helix-turn-helix domain-containing protein</fullName>
    </recommendedName>
</protein>
<evidence type="ECO:0000259" key="3">
    <source>
        <dbReference type="Pfam" id="PF14361"/>
    </source>
</evidence>
<dbReference type="EMBL" id="PGGO01000002">
    <property type="protein sequence ID" value="PSH70148.1"/>
    <property type="molecule type" value="Genomic_DNA"/>
</dbReference>
<proteinExistence type="inferred from homology"/>
<organism evidence="5 6">
    <name type="scientific">Phyllobacterium brassicacearum</name>
    <dbReference type="NCBI Taxonomy" id="314235"/>
    <lineage>
        <taxon>Bacteria</taxon>
        <taxon>Pseudomonadati</taxon>
        <taxon>Pseudomonadota</taxon>
        <taxon>Alphaproteobacteria</taxon>
        <taxon>Hyphomicrobiales</taxon>
        <taxon>Phyllobacteriaceae</taxon>
        <taxon>Phyllobacterium</taxon>
    </lineage>
</organism>
<keyword evidence="6" id="KW-1185">Reference proteome</keyword>
<sequence length="438" mass="47841">MAAHQHPEHGALRRALALLAEIGIVPHAAAALDYTIENMHSMLRDAVLADVPAFNHSGNPDVLPELDRHGGENLHEIRRLLGGGEVGGFEFVRIHAQRRAAQRFPLEAILDAYRCGHRILSRWLRDAAIAAGSTDLENGIAAITDFVIEYTNTVSSITTAEYVDCIRALAEAEGDRRSELFNILLNGYDESDGRVARLLKRAGYLEQRQAYCICAVQPINASEMENPARAQRIATALSESLAAASIRLLIGIRNNAVVAVISARRRQSGWTAPQTNLSERIHPMLFVLGPAVLVGLSADHPSMSFLPTALHEATIALDFASVENRVVQFSRLPIRGLLVHRGIEYIQSAPPNWVVALIASDAKAGGALVQTLRAIADADMNMQRAARILGKHPNTVYTRIERIRDLTGLDGQRYHDLTELLLGTDCAGADPLRLKSTQ</sequence>
<feature type="domain" description="RsbT co-antagonist protein RsbRD N-terminal" evidence="3">
    <location>
        <begin position="44"/>
        <end position="177"/>
    </location>
</feature>
<evidence type="ECO:0000259" key="4">
    <source>
        <dbReference type="Pfam" id="PF17853"/>
    </source>
</evidence>
<dbReference type="RefSeq" id="WP_106709563.1">
    <property type="nucleotide sequence ID" value="NZ_PGGO01000002.1"/>
</dbReference>
<dbReference type="InterPro" id="IPR025751">
    <property type="entry name" value="RsbRD_N_dom"/>
</dbReference>
<evidence type="ECO:0000313" key="5">
    <source>
        <dbReference type="EMBL" id="PSH70148.1"/>
    </source>
</evidence>
<dbReference type="Pfam" id="PF14361">
    <property type="entry name" value="RsbRD_N"/>
    <property type="match status" value="1"/>
</dbReference>
<dbReference type="InterPro" id="IPR042070">
    <property type="entry name" value="PucR_C-HTH_sf"/>
</dbReference>